<keyword evidence="3" id="KW-1185">Reference proteome</keyword>
<evidence type="ECO:0000256" key="1">
    <source>
        <dbReference type="SAM" id="MobiDB-lite"/>
    </source>
</evidence>
<dbReference type="AlphaFoldDB" id="D6Y3D0"/>
<dbReference type="Proteomes" id="UP000006640">
    <property type="component" value="Chromosome"/>
</dbReference>
<feature type="compositionally biased region" description="Low complexity" evidence="1">
    <location>
        <begin position="272"/>
        <end position="298"/>
    </location>
</feature>
<protein>
    <recommendedName>
        <fullName evidence="4">EcsC family protein</fullName>
    </recommendedName>
</protein>
<gene>
    <name evidence="2" type="ordered locus">Tbis_2295</name>
</gene>
<reference evidence="2 3" key="1">
    <citation type="submission" date="2010-01" db="EMBL/GenBank/DDBJ databases">
        <title>The complete genome of Thermobispora bispora DSM 43833.</title>
        <authorList>
            <consortium name="US DOE Joint Genome Institute (JGI-PGF)"/>
            <person name="Lucas S."/>
            <person name="Copeland A."/>
            <person name="Lapidus A."/>
            <person name="Glavina del Rio T."/>
            <person name="Dalin E."/>
            <person name="Tice H."/>
            <person name="Bruce D."/>
            <person name="Goodwin L."/>
            <person name="Pitluck S."/>
            <person name="Kyrpides N."/>
            <person name="Mavromatis K."/>
            <person name="Ivanova N."/>
            <person name="Mikhailova N."/>
            <person name="Chertkov O."/>
            <person name="Brettin T."/>
            <person name="Detter J.C."/>
            <person name="Han C."/>
            <person name="Larimer F."/>
            <person name="Land M."/>
            <person name="Hauser L."/>
            <person name="Markowitz V."/>
            <person name="Cheng J.-F."/>
            <person name="Hugenholtz P."/>
            <person name="Woyke T."/>
            <person name="Wu D."/>
            <person name="Jando M."/>
            <person name="Schneider S."/>
            <person name="Klenk H.-P."/>
            <person name="Eisen J.A."/>
        </authorList>
    </citation>
    <scope>NUCLEOTIDE SEQUENCE [LARGE SCALE GENOMIC DNA]</scope>
    <source>
        <strain evidence="3">ATCC 19993 / DSM 43833 / CBS 139.67 / JCM 10125 / KCTC 9307 / NBRC 14880 / R51</strain>
    </source>
</reference>
<evidence type="ECO:0000313" key="3">
    <source>
        <dbReference type="Proteomes" id="UP000006640"/>
    </source>
</evidence>
<proteinExistence type="predicted"/>
<name>D6Y3D0_THEBD</name>
<organism evidence="2 3">
    <name type="scientific">Thermobispora bispora (strain ATCC 19993 / DSM 43833 / CBS 139.67 / JCM 10125 / KCTC 9307 / NBRC 14880 / R51)</name>
    <dbReference type="NCBI Taxonomy" id="469371"/>
    <lineage>
        <taxon>Bacteria</taxon>
        <taxon>Bacillati</taxon>
        <taxon>Actinomycetota</taxon>
        <taxon>Actinomycetes</taxon>
        <taxon>Streptosporangiales</taxon>
        <taxon>Streptosporangiaceae</taxon>
        <taxon>Thermobispora</taxon>
    </lineage>
</organism>
<dbReference type="HOGENOM" id="CLU_070587_0_0_11"/>
<dbReference type="EMBL" id="CP001874">
    <property type="protein sequence ID" value="ADG89005.1"/>
    <property type="molecule type" value="Genomic_DNA"/>
</dbReference>
<sequence length="339" mass="35375">MAAEADRSHGAIADLIGRLVSHEETDGAERRRLLGRLSDALAENARHLRSLRERGRWLTDLFLEVARRLPVRDRETLILHHGGLTGERLADSLVRTAANATAVVGAVGGALAAVELAAPPLLLSAPAQLVAETLVVAAIEVKLIAELHEVYGQPVPGNGGRRAAAYALAWAKRRGVDPLNPGWTSAALNGAARDALRRRLTRLLGRHLTTLGPFLTGAVAGGTLNRAATKQLAAAVRADLRAIASRSMTAPAAAPAMPRGSGRRLRLLRAVSSPAEARPSADAAEQAAAAARRSAAAADQRHDTPDQRHSDGIAAARRSIAAGDRSAAADQPPAAAADR</sequence>
<dbReference type="STRING" id="469371.Tbis_2295"/>
<feature type="compositionally biased region" description="Low complexity" evidence="1">
    <location>
        <begin position="312"/>
        <end position="339"/>
    </location>
</feature>
<dbReference type="KEGG" id="tbi:Tbis_2295"/>
<feature type="region of interest" description="Disordered" evidence="1">
    <location>
        <begin position="272"/>
        <end position="339"/>
    </location>
</feature>
<accession>D6Y3D0</accession>
<evidence type="ECO:0008006" key="4">
    <source>
        <dbReference type="Google" id="ProtNLM"/>
    </source>
</evidence>
<dbReference type="RefSeq" id="WP_013132538.1">
    <property type="nucleotide sequence ID" value="NC_014165.1"/>
</dbReference>
<feature type="compositionally biased region" description="Basic and acidic residues" evidence="1">
    <location>
        <begin position="299"/>
        <end position="311"/>
    </location>
</feature>
<dbReference type="eggNOG" id="ENOG5032TUY">
    <property type="taxonomic scope" value="Bacteria"/>
</dbReference>
<evidence type="ECO:0000313" key="2">
    <source>
        <dbReference type="EMBL" id="ADG89005.1"/>
    </source>
</evidence>